<protein>
    <submittedName>
        <fullName evidence="1">Uncharacterized protein</fullName>
    </submittedName>
</protein>
<gene>
    <name evidence="1" type="ORF">E2C01_064999</name>
</gene>
<organism evidence="1 2">
    <name type="scientific">Portunus trituberculatus</name>
    <name type="common">Swimming crab</name>
    <name type="synonym">Neptunus trituberculatus</name>
    <dbReference type="NCBI Taxonomy" id="210409"/>
    <lineage>
        <taxon>Eukaryota</taxon>
        <taxon>Metazoa</taxon>
        <taxon>Ecdysozoa</taxon>
        <taxon>Arthropoda</taxon>
        <taxon>Crustacea</taxon>
        <taxon>Multicrustacea</taxon>
        <taxon>Malacostraca</taxon>
        <taxon>Eumalacostraca</taxon>
        <taxon>Eucarida</taxon>
        <taxon>Decapoda</taxon>
        <taxon>Pleocyemata</taxon>
        <taxon>Brachyura</taxon>
        <taxon>Eubrachyura</taxon>
        <taxon>Portunoidea</taxon>
        <taxon>Portunidae</taxon>
        <taxon>Portuninae</taxon>
        <taxon>Portunus</taxon>
    </lineage>
</organism>
<proteinExistence type="predicted"/>
<comment type="caution">
    <text evidence="1">The sequence shown here is derived from an EMBL/GenBank/DDBJ whole genome shotgun (WGS) entry which is preliminary data.</text>
</comment>
<dbReference type="AlphaFoldDB" id="A0A5B7HHP1"/>
<dbReference type="EMBL" id="VSRR010031629">
    <property type="protein sequence ID" value="MPC70742.1"/>
    <property type="molecule type" value="Genomic_DNA"/>
</dbReference>
<accession>A0A5B7HHP1</accession>
<dbReference type="Proteomes" id="UP000324222">
    <property type="component" value="Unassembled WGS sequence"/>
</dbReference>
<name>A0A5B7HHP1_PORTR</name>
<reference evidence="1 2" key="1">
    <citation type="submission" date="2019-05" db="EMBL/GenBank/DDBJ databases">
        <title>Another draft genome of Portunus trituberculatus and its Hox gene families provides insights of decapod evolution.</title>
        <authorList>
            <person name="Jeong J.-H."/>
            <person name="Song I."/>
            <person name="Kim S."/>
            <person name="Choi T."/>
            <person name="Kim D."/>
            <person name="Ryu S."/>
            <person name="Kim W."/>
        </authorList>
    </citation>
    <scope>NUCLEOTIDE SEQUENCE [LARGE SCALE GENOMIC DNA]</scope>
    <source>
        <tissue evidence="1">Muscle</tissue>
    </source>
</reference>
<sequence>MSAAVNRSAAFTFTCQQRVPSAGSVRVGGGWLTAGRRGLWVVWVVWCGW</sequence>
<evidence type="ECO:0000313" key="1">
    <source>
        <dbReference type="EMBL" id="MPC70742.1"/>
    </source>
</evidence>
<keyword evidence="2" id="KW-1185">Reference proteome</keyword>
<evidence type="ECO:0000313" key="2">
    <source>
        <dbReference type="Proteomes" id="UP000324222"/>
    </source>
</evidence>